<keyword evidence="2" id="KW-1185">Reference proteome</keyword>
<dbReference type="RefSeq" id="WP_264502710.1">
    <property type="nucleotide sequence ID" value="NZ_JAPDDS010000012.1"/>
</dbReference>
<protein>
    <submittedName>
        <fullName evidence="1">Uncharacterized protein</fullName>
    </submittedName>
</protein>
<accession>A0ABT3FT60</accession>
<dbReference type="EMBL" id="JAPDDS010000012">
    <property type="protein sequence ID" value="MCW1886755.1"/>
    <property type="molecule type" value="Genomic_DNA"/>
</dbReference>
<organism evidence="1 2">
    <name type="scientific">Luteolibacter flavescens</name>
    <dbReference type="NCBI Taxonomy" id="1859460"/>
    <lineage>
        <taxon>Bacteria</taxon>
        <taxon>Pseudomonadati</taxon>
        <taxon>Verrucomicrobiota</taxon>
        <taxon>Verrucomicrobiia</taxon>
        <taxon>Verrucomicrobiales</taxon>
        <taxon>Verrucomicrobiaceae</taxon>
        <taxon>Luteolibacter</taxon>
    </lineage>
</organism>
<evidence type="ECO:0000313" key="2">
    <source>
        <dbReference type="Proteomes" id="UP001207930"/>
    </source>
</evidence>
<dbReference type="Proteomes" id="UP001207930">
    <property type="component" value="Unassembled WGS sequence"/>
</dbReference>
<reference evidence="1 2" key="1">
    <citation type="submission" date="2022-10" db="EMBL/GenBank/DDBJ databases">
        <title>Luteolibacter flavescens strain MCCC 1K03193, whole genome shotgun sequencing project.</title>
        <authorList>
            <person name="Zhao G."/>
            <person name="Shen L."/>
        </authorList>
    </citation>
    <scope>NUCLEOTIDE SEQUENCE [LARGE SCALE GENOMIC DNA]</scope>
    <source>
        <strain evidence="1 2">MCCC 1K03193</strain>
    </source>
</reference>
<sequence>MPGASGCESEKSKCCPDCGEHQEESCCVDLEDLPDATAPSLPEGLPAIAAIDLPPVIFVLPPVVLVEASVYEAAVPIRGPDSPAAWRALLEVWRL</sequence>
<comment type="caution">
    <text evidence="1">The sequence shown here is derived from an EMBL/GenBank/DDBJ whole genome shotgun (WGS) entry which is preliminary data.</text>
</comment>
<evidence type="ECO:0000313" key="1">
    <source>
        <dbReference type="EMBL" id="MCW1886755.1"/>
    </source>
</evidence>
<name>A0ABT3FT60_9BACT</name>
<gene>
    <name evidence="1" type="ORF">OKA04_18595</name>
</gene>
<proteinExistence type="predicted"/>